<organism evidence="5 6">
    <name type="scientific">Flavobacterium kingsejongi</name>
    <dbReference type="NCBI Taxonomy" id="1678728"/>
    <lineage>
        <taxon>Bacteria</taxon>
        <taxon>Pseudomonadati</taxon>
        <taxon>Bacteroidota</taxon>
        <taxon>Flavobacteriia</taxon>
        <taxon>Flavobacteriales</taxon>
        <taxon>Flavobacteriaceae</taxon>
        <taxon>Flavobacterium</taxon>
    </lineage>
</organism>
<keyword evidence="3 5" id="KW-0808">Transferase</keyword>
<dbReference type="EMBL" id="CP020919">
    <property type="protein sequence ID" value="AWG26192.1"/>
    <property type="molecule type" value="Genomic_DNA"/>
</dbReference>
<evidence type="ECO:0000256" key="1">
    <source>
        <dbReference type="ARBA" id="ARBA00006739"/>
    </source>
</evidence>
<dbReference type="Proteomes" id="UP000244677">
    <property type="component" value="Chromosome"/>
</dbReference>
<evidence type="ECO:0000259" key="4">
    <source>
        <dbReference type="Pfam" id="PF00535"/>
    </source>
</evidence>
<dbReference type="AlphaFoldDB" id="A0A2S1LRA0"/>
<comment type="similarity">
    <text evidence="1">Belongs to the glycosyltransferase 2 family.</text>
</comment>
<dbReference type="OrthoDB" id="9771846at2"/>
<keyword evidence="6" id="KW-1185">Reference proteome</keyword>
<keyword evidence="2" id="KW-0328">Glycosyltransferase</keyword>
<dbReference type="Gene3D" id="3.90.550.10">
    <property type="entry name" value="Spore Coat Polysaccharide Biosynthesis Protein SpsA, Chain A"/>
    <property type="match status" value="1"/>
</dbReference>
<dbReference type="InterPro" id="IPR029044">
    <property type="entry name" value="Nucleotide-diphossugar_trans"/>
</dbReference>
<evidence type="ECO:0000256" key="2">
    <source>
        <dbReference type="ARBA" id="ARBA00022676"/>
    </source>
</evidence>
<dbReference type="CDD" id="cd04186">
    <property type="entry name" value="GT_2_like_c"/>
    <property type="match status" value="1"/>
</dbReference>
<accession>A0A2S1LRA0</accession>
<dbReference type="RefSeq" id="WP_108737727.1">
    <property type="nucleotide sequence ID" value="NZ_CP020919.1"/>
</dbReference>
<dbReference type="KEGG" id="fki:FK004_13625"/>
<dbReference type="GO" id="GO:0016757">
    <property type="term" value="F:glycosyltransferase activity"/>
    <property type="evidence" value="ECO:0007669"/>
    <property type="project" value="UniProtKB-KW"/>
</dbReference>
<gene>
    <name evidence="5" type="ORF">FK004_13625</name>
</gene>
<dbReference type="PANTHER" id="PTHR43179">
    <property type="entry name" value="RHAMNOSYLTRANSFERASE WBBL"/>
    <property type="match status" value="1"/>
</dbReference>
<proteinExistence type="inferred from homology"/>
<evidence type="ECO:0000313" key="6">
    <source>
        <dbReference type="Proteomes" id="UP000244677"/>
    </source>
</evidence>
<protein>
    <submittedName>
        <fullName evidence="5">dTDP-Rha--alpha-D-GlcNAc-pyrophosphate polyprenol alpha-3-L-rhamnosyltransferase</fullName>
    </submittedName>
</protein>
<dbReference type="Pfam" id="PF00535">
    <property type="entry name" value="Glycos_transf_2"/>
    <property type="match status" value="1"/>
</dbReference>
<dbReference type="PANTHER" id="PTHR43179:SF12">
    <property type="entry name" value="GALACTOFURANOSYLTRANSFERASE GLFT2"/>
    <property type="match status" value="1"/>
</dbReference>
<feature type="domain" description="Glycosyltransferase 2-like" evidence="4">
    <location>
        <begin position="8"/>
        <end position="184"/>
    </location>
</feature>
<evidence type="ECO:0000256" key="3">
    <source>
        <dbReference type="ARBA" id="ARBA00022679"/>
    </source>
</evidence>
<name>A0A2S1LRA0_9FLAO</name>
<evidence type="ECO:0000313" key="5">
    <source>
        <dbReference type="EMBL" id="AWG26192.1"/>
    </source>
</evidence>
<sequence>MTQHTTAIIILNWNGKQLLEQFLPALLQHSAGAVIYIADNASTDNSIAYIQTEYPNIKIIQNNQNYGFAQGYNEALKSVEEEYYVLLNSDIEVTPNWLTDPIALFETDPLTAIVQPKILDFKNKSYFEYAGAGGGYLDKYGIPYCRGRILNTLEKDTGQYNDTIEIFWASGACFFIRKSVYRELGGFDSDFFAHQEEIDLCWRAFNKGYKIYYCGSATVYHVGGATLKTGSSQKTFLNFRNSLYMLVKNLPKHQLFPTLLMRLVQDGPIGILFLLQGKPSHLWAILRAHYDFYRNFMQNYKKRGTYQSEKYYTINSIVYRYYFKNGKVFDNQN</sequence>
<dbReference type="InterPro" id="IPR001173">
    <property type="entry name" value="Glyco_trans_2-like"/>
</dbReference>
<reference evidence="5 6" key="1">
    <citation type="submission" date="2017-04" db="EMBL/GenBank/DDBJ databases">
        <title>Complete genome sequence of Flavobacterium kingsejong AJ004.</title>
        <authorList>
            <person name="Lee P.C."/>
        </authorList>
    </citation>
    <scope>NUCLEOTIDE SEQUENCE [LARGE SCALE GENOMIC DNA]</scope>
    <source>
        <strain evidence="5 6">AJ004</strain>
    </source>
</reference>
<dbReference type="SUPFAM" id="SSF53448">
    <property type="entry name" value="Nucleotide-diphospho-sugar transferases"/>
    <property type="match status" value="1"/>
</dbReference>